<dbReference type="Proteomes" id="UP001526147">
    <property type="component" value="Unassembled WGS sequence"/>
</dbReference>
<gene>
    <name evidence="6" type="ORF">OIH86_15285</name>
</gene>
<comment type="similarity">
    <text evidence="5">Belongs to the creatininase superfamily.</text>
</comment>
<evidence type="ECO:0000256" key="1">
    <source>
        <dbReference type="ARBA" id="ARBA00001947"/>
    </source>
</evidence>
<evidence type="ECO:0000256" key="5">
    <source>
        <dbReference type="ARBA" id="ARBA00024029"/>
    </source>
</evidence>
<protein>
    <submittedName>
        <fullName evidence="6">Creatininase family protein</fullName>
    </submittedName>
</protein>
<evidence type="ECO:0000256" key="2">
    <source>
        <dbReference type="ARBA" id="ARBA00022723"/>
    </source>
</evidence>
<dbReference type="EMBL" id="JAOYEY010000043">
    <property type="protein sequence ID" value="MCV9887002.1"/>
    <property type="molecule type" value="Genomic_DNA"/>
</dbReference>
<dbReference type="SUPFAM" id="SSF102215">
    <property type="entry name" value="Creatininase"/>
    <property type="match status" value="1"/>
</dbReference>
<evidence type="ECO:0000256" key="3">
    <source>
        <dbReference type="ARBA" id="ARBA00022801"/>
    </source>
</evidence>
<dbReference type="PANTHER" id="PTHR35005">
    <property type="entry name" value="3-DEHYDRO-SCYLLO-INOSOSE HYDROLASE"/>
    <property type="match status" value="1"/>
</dbReference>
<keyword evidence="7" id="KW-1185">Reference proteome</keyword>
<dbReference type="Gene3D" id="3.40.50.10310">
    <property type="entry name" value="Creatininase"/>
    <property type="match status" value="1"/>
</dbReference>
<sequence length="274" mass="30731">MLNERYKGIAFEKRFLPRLTTEEVKELSKEDALIILPIGAIEQHGPHLPIYTDTLIGEGLLNQAFELLNEEDNIWVLPPLPYGKSTEHLGMPGTMTLSASTLQAVVTDIAKSVHASGFKRLLLFNTHGGNHDLLNMISREIRIETGMMVFRLNPGSSKTNDLITERERKFGIHGGDVETSMVLDFKNNWVHPDKSPTEFVTLPENTKHLYLKGTSYFAWVINDISTTGVAGDATQATIEKGMAINQYVSESIAEALREMRNFDIDMLTNKMVKQ</sequence>
<evidence type="ECO:0000256" key="4">
    <source>
        <dbReference type="ARBA" id="ARBA00022833"/>
    </source>
</evidence>
<dbReference type="InterPro" id="IPR003785">
    <property type="entry name" value="Creatininase/forma_Hydrolase"/>
</dbReference>
<organism evidence="6 7">
    <name type="scientific">Metabacillus halosaccharovorans</name>
    <dbReference type="NCBI Taxonomy" id="930124"/>
    <lineage>
        <taxon>Bacteria</taxon>
        <taxon>Bacillati</taxon>
        <taxon>Bacillota</taxon>
        <taxon>Bacilli</taxon>
        <taxon>Bacillales</taxon>
        <taxon>Bacillaceae</taxon>
        <taxon>Metabacillus</taxon>
    </lineage>
</organism>
<dbReference type="InterPro" id="IPR024087">
    <property type="entry name" value="Creatininase-like_sf"/>
</dbReference>
<name>A0ABT3DIX4_9BACI</name>
<comment type="cofactor">
    <cofactor evidence="1">
        <name>Zn(2+)</name>
        <dbReference type="ChEBI" id="CHEBI:29105"/>
    </cofactor>
</comment>
<evidence type="ECO:0000313" key="7">
    <source>
        <dbReference type="Proteomes" id="UP001526147"/>
    </source>
</evidence>
<dbReference type="RefSeq" id="WP_264143471.1">
    <property type="nucleotide sequence ID" value="NZ_JAOYEY010000043.1"/>
</dbReference>
<keyword evidence="2" id="KW-0479">Metal-binding</keyword>
<dbReference type="PANTHER" id="PTHR35005:SF1">
    <property type="entry name" value="2-AMINO-5-FORMYLAMINO-6-RIBOSYLAMINOPYRIMIDIN-4(3H)-ONE 5'-MONOPHOSPHATE DEFORMYLASE"/>
    <property type="match status" value="1"/>
</dbReference>
<dbReference type="Pfam" id="PF02633">
    <property type="entry name" value="Creatininase"/>
    <property type="match status" value="1"/>
</dbReference>
<proteinExistence type="inferred from homology"/>
<evidence type="ECO:0000313" key="6">
    <source>
        <dbReference type="EMBL" id="MCV9887002.1"/>
    </source>
</evidence>
<keyword evidence="4" id="KW-0862">Zinc</keyword>
<accession>A0ABT3DIX4</accession>
<keyword evidence="3" id="KW-0378">Hydrolase</keyword>
<reference evidence="6 7" key="1">
    <citation type="submission" date="2022-10" db="EMBL/GenBank/DDBJ databases">
        <title>Draft genome assembly of moderately radiation resistant bacterium Metabacillus halosaccharovorans.</title>
        <authorList>
            <person name="Pal S."/>
            <person name="Gopinathan A."/>
        </authorList>
    </citation>
    <scope>NUCLEOTIDE SEQUENCE [LARGE SCALE GENOMIC DNA]</scope>
    <source>
        <strain evidence="6 7">VITHBRA001</strain>
    </source>
</reference>
<comment type="caution">
    <text evidence="6">The sequence shown here is derived from an EMBL/GenBank/DDBJ whole genome shotgun (WGS) entry which is preliminary data.</text>
</comment>